<evidence type="ECO:0000313" key="2">
    <source>
        <dbReference type="Proteomes" id="UP000031804"/>
    </source>
</evidence>
<evidence type="ECO:0000313" key="1">
    <source>
        <dbReference type="EMBL" id="AJF40794.1"/>
    </source>
</evidence>
<sequence>MGEIEFVKGGVYCFTVYVAGHVGNYYPTLYTGDRFVFFSDSSEVLESVVRDDLIKNRVKVAFVGMLEDFAARVQTTN</sequence>
<gene>
    <name evidence="1" type="ORF">SBVP3_0026</name>
</gene>
<reference evidence="1 2" key="1">
    <citation type="submission" date="2014-12" db="EMBL/GenBank/DDBJ databases">
        <title>Complete genome sequences of three Vibrio cholerae specific bacteriophages.</title>
        <authorList>
            <person name="Bhandare S.G."/>
            <person name="Warry A."/>
            <person name="Emes R.D."/>
            <person name="Hooton S.P.T."/>
            <person name="Barrow P.A."/>
            <person name="Atterbury R.J."/>
        </authorList>
    </citation>
    <scope>NUCLEOTIDE SEQUENCE [LARGE SCALE GENOMIC DNA]</scope>
</reference>
<dbReference type="EMBL" id="KP280063">
    <property type="protein sequence ID" value="AJF40794.1"/>
    <property type="molecule type" value="Genomic_DNA"/>
</dbReference>
<dbReference type="RefSeq" id="YP_009207491.1">
    <property type="nucleotide sequence ID" value="NC_028895.1"/>
</dbReference>
<proteinExistence type="predicted"/>
<dbReference type="Proteomes" id="UP000031804">
    <property type="component" value="Segment"/>
</dbReference>
<name>A0A0B5HAM8_9CAUD</name>
<protein>
    <submittedName>
        <fullName evidence="1">Uncharacterized protein</fullName>
    </submittedName>
</protein>
<dbReference type="GeneID" id="26634004"/>
<keyword evidence="2" id="KW-1185">Reference proteome</keyword>
<accession>A0A0B5HAM8</accession>
<organism evidence="1 2">
    <name type="scientific">Vibrio phage phi 3</name>
    <dbReference type="NCBI Taxonomy" id="1589298"/>
    <lineage>
        <taxon>Viruses</taxon>
        <taxon>Duplodnaviria</taxon>
        <taxon>Heunggongvirae</taxon>
        <taxon>Uroviricota</taxon>
        <taxon>Caudoviricetes</taxon>
        <taxon>Demerecviridae</taxon>
        <taxon>Ermolyevavirinae</taxon>
        <taxon>Jesfedecavirus</taxon>
        <taxon>Jesfedecavirus phi3</taxon>
    </lineage>
</organism>
<dbReference type="KEGG" id="vg:26634004"/>